<dbReference type="RefSeq" id="WP_308704262.1">
    <property type="nucleotide sequence ID" value="NZ_AP027463.1"/>
</dbReference>
<comment type="caution">
    <text evidence="1">The sequence shown here is derived from an EMBL/GenBank/DDBJ whole genome shotgun (WGS) entry which is preliminary data.</text>
</comment>
<dbReference type="EMBL" id="JAVCWF010000001">
    <property type="protein sequence ID" value="MDQ7938590.1"/>
    <property type="molecule type" value="Genomic_DNA"/>
</dbReference>
<keyword evidence="2" id="KW-1185">Reference proteome</keyword>
<reference evidence="1 2" key="1">
    <citation type="journal article" date="2023" name="Int. J. Syst. Evol. Microbiol.">
        <title>Lactiplantibacillus brownii sp. nov., a novel psychrotolerant species isolated from sauerkraut.</title>
        <authorList>
            <person name="Heng Y.C."/>
            <person name="Silvaraju S."/>
            <person name="Lee J.K.Y."/>
            <person name="Kittelmann S."/>
        </authorList>
    </citation>
    <scope>NUCLEOTIDE SEQUENCE [LARGE SCALE GENOMIC DNA]</scope>
    <source>
        <strain evidence="1 2">WILCCON 0030</strain>
    </source>
</reference>
<organism evidence="1 2">
    <name type="scientific">Lactiplantibacillus brownii</name>
    <dbReference type="NCBI Taxonomy" id="3069269"/>
    <lineage>
        <taxon>Bacteria</taxon>
        <taxon>Bacillati</taxon>
        <taxon>Bacillota</taxon>
        <taxon>Bacilli</taxon>
        <taxon>Lactobacillales</taxon>
        <taxon>Lactobacillaceae</taxon>
        <taxon>Lactiplantibacillus</taxon>
    </lineage>
</organism>
<dbReference type="SUPFAM" id="SSF47413">
    <property type="entry name" value="lambda repressor-like DNA-binding domains"/>
    <property type="match status" value="1"/>
</dbReference>
<dbReference type="InterPro" id="IPR059218">
    <property type="entry name" value="LBP_cg2779-like"/>
</dbReference>
<evidence type="ECO:0000313" key="1">
    <source>
        <dbReference type="EMBL" id="MDQ7938590.1"/>
    </source>
</evidence>
<dbReference type="NCBIfam" id="NF040507">
    <property type="entry name" value="LBP_cg2779_fam"/>
    <property type="match status" value="1"/>
</dbReference>
<protein>
    <submittedName>
        <fullName evidence="1">LBP_cg2779 family protein</fullName>
    </submittedName>
</protein>
<dbReference type="InterPro" id="IPR010982">
    <property type="entry name" value="Lambda_DNA-bd_dom_sf"/>
</dbReference>
<name>A0ABU1ACE4_9LACO</name>
<sequence length="65" mass="7336">MELPLSQLSEKLIAFERQHHLTDGDLAFGSQISVERIHNIKSGEATPTQDELQLLKKYMNSKAKA</sequence>
<dbReference type="Proteomes" id="UP001227831">
    <property type="component" value="Unassembled WGS sequence"/>
</dbReference>
<evidence type="ECO:0000313" key="2">
    <source>
        <dbReference type="Proteomes" id="UP001227831"/>
    </source>
</evidence>
<proteinExistence type="predicted"/>
<gene>
    <name evidence="1" type="ORF">RA086_13325</name>
</gene>
<accession>A0ABU1ACE4</accession>